<dbReference type="EMBL" id="QFBC01000008">
    <property type="protein sequence ID" value="PWE54904.1"/>
    <property type="molecule type" value="Genomic_DNA"/>
</dbReference>
<gene>
    <name evidence="1" type="ORF">DEM27_18380</name>
</gene>
<dbReference type="Proteomes" id="UP000245252">
    <property type="component" value="Unassembled WGS sequence"/>
</dbReference>
<keyword evidence="2" id="KW-1185">Reference proteome</keyword>
<organism evidence="1 2">
    <name type="scientific">Metarhizobium album</name>
    <dbReference type="NCBI Taxonomy" id="2182425"/>
    <lineage>
        <taxon>Bacteria</taxon>
        <taxon>Pseudomonadati</taxon>
        <taxon>Pseudomonadota</taxon>
        <taxon>Alphaproteobacteria</taxon>
        <taxon>Hyphomicrobiales</taxon>
        <taxon>Rhizobiaceae</taxon>
        <taxon>Metarhizobium</taxon>
    </lineage>
</organism>
<accession>A0A2U2DNN2</accession>
<reference evidence="1 2" key="1">
    <citation type="submission" date="2018-05" db="EMBL/GenBank/DDBJ databases">
        <title>The draft genome of strain NS-104.</title>
        <authorList>
            <person name="Hang P."/>
            <person name="Jiang J."/>
        </authorList>
    </citation>
    <scope>NUCLEOTIDE SEQUENCE [LARGE SCALE GENOMIC DNA]</scope>
    <source>
        <strain evidence="1 2">NS-104</strain>
    </source>
</reference>
<proteinExistence type="predicted"/>
<dbReference type="AlphaFoldDB" id="A0A2U2DNN2"/>
<name>A0A2U2DNN2_9HYPH</name>
<evidence type="ECO:0000313" key="1">
    <source>
        <dbReference type="EMBL" id="PWE54904.1"/>
    </source>
</evidence>
<evidence type="ECO:0000313" key="2">
    <source>
        <dbReference type="Proteomes" id="UP000245252"/>
    </source>
</evidence>
<sequence length="124" mass="14061">MAVSATSVRQFHSGLKPCASLLASCPVAGRHRDCRLAKQFAQAARFLTWRCCRIKPRQLDTGTRQHICSLWKRNQPGKKYRFGAVALQVADRGSFLRIVRWIYRLTGRYRQGVGQVPVVEIFAG</sequence>
<protein>
    <submittedName>
        <fullName evidence="1">Uncharacterized protein</fullName>
    </submittedName>
</protein>
<comment type="caution">
    <text evidence="1">The sequence shown here is derived from an EMBL/GenBank/DDBJ whole genome shotgun (WGS) entry which is preliminary data.</text>
</comment>